<name>A0A1M4U2M1_9FLAO</name>
<evidence type="ECO:0000256" key="1">
    <source>
        <dbReference type="SAM" id="Phobius"/>
    </source>
</evidence>
<feature type="transmembrane region" description="Helical" evidence="1">
    <location>
        <begin position="263"/>
        <end position="281"/>
    </location>
</feature>
<feature type="transmembrane region" description="Helical" evidence="1">
    <location>
        <begin position="293"/>
        <end position="311"/>
    </location>
</feature>
<feature type="transmembrane region" description="Helical" evidence="1">
    <location>
        <begin position="12"/>
        <end position="33"/>
    </location>
</feature>
<feature type="transmembrane region" description="Helical" evidence="1">
    <location>
        <begin position="158"/>
        <end position="180"/>
    </location>
</feature>
<keyword evidence="3" id="KW-1185">Reference proteome</keyword>
<dbReference type="RefSeq" id="WP_072860112.1">
    <property type="nucleotide sequence ID" value="NZ_FQUX01000001.1"/>
</dbReference>
<accession>A0A1M4U2M1</accession>
<feature type="transmembrane region" description="Helical" evidence="1">
    <location>
        <begin position="76"/>
        <end position="106"/>
    </location>
</feature>
<sequence length="312" mass="36044">MISSIFGRTKPINYIILLVFLFFFYWFVHFFIFQKSYSPEQLLGQTAILGFLSFSIFVVNFIALRNKITGGNSLAILFYTLLIVLFPEVLIDPNAILCSFFLLLAIRRILSFRSLKNLKLKIFDASFWILIASLFYDWAILYLIVVLVAIYFYEPKNFTNWLVPFAAIIAMVLIMLAVLALSNNMEFLWNHYFFDFQFNAVYFYDWSNSTILFLYVSIVLLCGFLAFLKLGSVGVGKIVTMRLIVLFFFIGLLVKVLKSAPDTHPILITFFPAVVFITTYVQSIKKDSVREIILMVSVVVPFIVFLTNALMK</sequence>
<dbReference type="EMBL" id="FQUX01000001">
    <property type="protein sequence ID" value="SHE50767.1"/>
    <property type="molecule type" value="Genomic_DNA"/>
</dbReference>
<evidence type="ECO:0008006" key="4">
    <source>
        <dbReference type="Google" id="ProtNLM"/>
    </source>
</evidence>
<dbReference type="AlphaFoldDB" id="A0A1M4U2M1"/>
<dbReference type="OrthoDB" id="1439867at2"/>
<reference evidence="3" key="1">
    <citation type="submission" date="2016-11" db="EMBL/GenBank/DDBJ databases">
        <authorList>
            <person name="Varghese N."/>
            <person name="Submissions S."/>
        </authorList>
    </citation>
    <scope>NUCLEOTIDE SEQUENCE [LARGE SCALE GENOMIC DNA]</scope>
    <source>
        <strain evidence="3">DSM 17539</strain>
    </source>
</reference>
<dbReference type="Proteomes" id="UP000184406">
    <property type="component" value="Unassembled WGS sequence"/>
</dbReference>
<proteinExistence type="predicted"/>
<organism evidence="2 3">
    <name type="scientific">Arenibacter palladensis</name>
    <dbReference type="NCBI Taxonomy" id="237373"/>
    <lineage>
        <taxon>Bacteria</taxon>
        <taxon>Pseudomonadati</taxon>
        <taxon>Bacteroidota</taxon>
        <taxon>Flavobacteriia</taxon>
        <taxon>Flavobacteriales</taxon>
        <taxon>Flavobacteriaceae</taxon>
        <taxon>Arenibacter</taxon>
    </lineage>
</organism>
<feature type="transmembrane region" description="Helical" evidence="1">
    <location>
        <begin position="240"/>
        <end position="257"/>
    </location>
</feature>
<keyword evidence="1" id="KW-0472">Membrane</keyword>
<evidence type="ECO:0000313" key="3">
    <source>
        <dbReference type="Proteomes" id="UP000184406"/>
    </source>
</evidence>
<protein>
    <recommendedName>
        <fullName evidence="4">EpsG family protein</fullName>
    </recommendedName>
</protein>
<evidence type="ECO:0000313" key="2">
    <source>
        <dbReference type="EMBL" id="SHE50767.1"/>
    </source>
</evidence>
<feature type="transmembrane region" description="Helical" evidence="1">
    <location>
        <begin position="127"/>
        <end position="152"/>
    </location>
</feature>
<gene>
    <name evidence="2" type="ORF">SAMN03080594_101466</name>
</gene>
<feature type="transmembrane region" description="Helical" evidence="1">
    <location>
        <begin position="42"/>
        <end position="64"/>
    </location>
</feature>
<keyword evidence="1" id="KW-0812">Transmembrane</keyword>
<feature type="transmembrane region" description="Helical" evidence="1">
    <location>
        <begin position="210"/>
        <end position="228"/>
    </location>
</feature>
<keyword evidence="1" id="KW-1133">Transmembrane helix</keyword>